<dbReference type="Pfam" id="PF00704">
    <property type="entry name" value="Glyco_hydro_18"/>
    <property type="match status" value="1"/>
</dbReference>
<proteinExistence type="inferred from homology"/>
<sequence length="480" mass="54390">MGTFEKCIFLGCILALAGITLFSHPDHHESKVIQEPWGIPCDDRHPCQSGCCSHSGICGVGPEYCGADTCIDCRTRARPRSKTSHLRRFVGYYELWSADRPCNRMAAFELPSATYAHVNLAFITIDPTTFEVVPIPAAHANAIQRFTQRKKYDPDLRVFVTVSGLAPHDWSKPDASVFSRLARSDAHQTVFLRSLTSFISTYDIDGVDINWEHPDGFSDDYENLPKLMQNIRSALLLTGGRYGLSMTLPVSLPNLHHYNLRRLPRYVDYFNLMPLDLHSQLQMGDTWQGQSLGPVVNMTQVEEAMDLLWRNHVMPDNVNFGIALYSASLVPADRECTHVGCPALSGATPGFSSLKQGMLMNSEVQDLMDPAFHERAHGRLYHRHDWGSRALQYSVLDADAGVRISQNKHQWIAYEDRETLEKKLESARDLGFGGVVVWAMSHDTYNADYTKVLDCLLEEKFHRRKSLQYHYCNEIQLHQV</sequence>
<feature type="chain" id="PRO_5015556452" description="chitinase" evidence="10">
    <location>
        <begin position="23"/>
        <end position="480"/>
    </location>
</feature>
<dbReference type="SUPFAM" id="SSF51445">
    <property type="entry name" value="(Trans)glycosidases"/>
    <property type="match status" value="1"/>
</dbReference>
<dbReference type="EC" id="3.2.1.14" evidence="3"/>
<reference evidence="12 13" key="1">
    <citation type="journal article" date="2018" name="Proc. Natl. Acad. Sci. U.S.A.">
        <title>Linking secondary metabolites to gene clusters through genome sequencing of six diverse Aspergillus species.</title>
        <authorList>
            <person name="Kaerboelling I."/>
            <person name="Vesth T.C."/>
            <person name="Frisvad J.C."/>
            <person name="Nybo J.L."/>
            <person name="Theobald S."/>
            <person name="Kuo A."/>
            <person name="Bowyer P."/>
            <person name="Matsuda Y."/>
            <person name="Mondo S."/>
            <person name="Lyhne E.K."/>
            <person name="Kogle M.E."/>
            <person name="Clum A."/>
            <person name="Lipzen A."/>
            <person name="Salamov A."/>
            <person name="Ngan C.Y."/>
            <person name="Daum C."/>
            <person name="Chiniquy J."/>
            <person name="Barry K."/>
            <person name="LaButti K."/>
            <person name="Haridas S."/>
            <person name="Simmons B.A."/>
            <person name="Magnuson J.K."/>
            <person name="Mortensen U.H."/>
            <person name="Larsen T.O."/>
            <person name="Grigoriev I.V."/>
            <person name="Baker S.E."/>
            <person name="Andersen M.R."/>
        </authorList>
    </citation>
    <scope>NUCLEOTIDE SEQUENCE [LARGE SCALE GENOMIC DNA]</scope>
    <source>
        <strain evidence="12 13">IBT 24754</strain>
    </source>
</reference>
<dbReference type="GO" id="GO:0000272">
    <property type="term" value="P:polysaccharide catabolic process"/>
    <property type="evidence" value="ECO:0007669"/>
    <property type="project" value="UniProtKB-KW"/>
</dbReference>
<keyword evidence="10" id="KW-0732">Signal</keyword>
<dbReference type="AlphaFoldDB" id="A0A2T5LVS9"/>
<dbReference type="PROSITE" id="PS51910">
    <property type="entry name" value="GH18_2"/>
    <property type="match status" value="1"/>
</dbReference>
<dbReference type="SMART" id="SM00636">
    <property type="entry name" value="Glyco_18"/>
    <property type="match status" value="1"/>
</dbReference>
<keyword evidence="6" id="KW-0119">Carbohydrate metabolism</keyword>
<feature type="domain" description="GH18" evidence="11">
    <location>
        <begin position="87"/>
        <end position="460"/>
    </location>
</feature>
<dbReference type="EMBL" id="MSFN02000005">
    <property type="protein sequence ID" value="PTU20388.1"/>
    <property type="molecule type" value="Genomic_DNA"/>
</dbReference>
<keyword evidence="5" id="KW-0146">Chitin degradation</keyword>
<organism evidence="12 13">
    <name type="scientific">Aspergillus ochraceoroseus IBT 24754</name>
    <dbReference type="NCBI Taxonomy" id="1392256"/>
    <lineage>
        <taxon>Eukaryota</taxon>
        <taxon>Fungi</taxon>
        <taxon>Dikarya</taxon>
        <taxon>Ascomycota</taxon>
        <taxon>Pezizomycotina</taxon>
        <taxon>Eurotiomycetes</taxon>
        <taxon>Eurotiomycetidae</taxon>
        <taxon>Eurotiales</taxon>
        <taxon>Aspergillaceae</taxon>
        <taxon>Aspergillus</taxon>
        <taxon>Aspergillus subgen. Nidulantes</taxon>
    </lineage>
</organism>
<protein>
    <recommendedName>
        <fullName evidence="3">chitinase</fullName>
        <ecNumber evidence="3">3.2.1.14</ecNumber>
    </recommendedName>
</protein>
<dbReference type="InterPro" id="IPR050314">
    <property type="entry name" value="Glycosyl_Hydrlase_18"/>
</dbReference>
<dbReference type="GeneID" id="63816262"/>
<dbReference type="PROSITE" id="PS01095">
    <property type="entry name" value="GH18_1"/>
    <property type="match status" value="1"/>
</dbReference>
<dbReference type="InterPro" id="IPR029070">
    <property type="entry name" value="Chitinase_insertion_sf"/>
</dbReference>
<evidence type="ECO:0000256" key="3">
    <source>
        <dbReference type="ARBA" id="ARBA00012729"/>
    </source>
</evidence>
<evidence type="ECO:0000313" key="12">
    <source>
        <dbReference type="EMBL" id="PTU20388.1"/>
    </source>
</evidence>
<evidence type="ECO:0000256" key="7">
    <source>
        <dbReference type="ARBA" id="ARBA00023295"/>
    </source>
</evidence>
<evidence type="ECO:0000256" key="1">
    <source>
        <dbReference type="ARBA" id="ARBA00000822"/>
    </source>
</evidence>
<dbReference type="RefSeq" id="XP_040751780.1">
    <property type="nucleotide sequence ID" value="XM_040899380.1"/>
</dbReference>
<comment type="similarity">
    <text evidence="2">Belongs to the glycosyl hydrolase 18 family. Chitinase class V subfamily.</text>
</comment>
<evidence type="ECO:0000259" key="11">
    <source>
        <dbReference type="PROSITE" id="PS51910"/>
    </source>
</evidence>
<dbReference type="GO" id="GO:0006032">
    <property type="term" value="P:chitin catabolic process"/>
    <property type="evidence" value="ECO:0007669"/>
    <property type="project" value="UniProtKB-KW"/>
</dbReference>
<evidence type="ECO:0000313" key="13">
    <source>
        <dbReference type="Proteomes" id="UP000244073"/>
    </source>
</evidence>
<dbReference type="PANTHER" id="PTHR11177:SF333">
    <property type="entry name" value="CHITINASE"/>
    <property type="match status" value="1"/>
</dbReference>
<dbReference type="InterPro" id="IPR017853">
    <property type="entry name" value="GH"/>
</dbReference>
<dbReference type="Gene3D" id="3.10.50.10">
    <property type="match status" value="1"/>
</dbReference>
<dbReference type="OrthoDB" id="73875at2759"/>
<evidence type="ECO:0000256" key="6">
    <source>
        <dbReference type="ARBA" id="ARBA00023277"/>
    </source>
</evidence>
<dbReference type="Gene3D" id="3.20.20.80">
    <property type="entry name" value="Glycosidases"/>
    <property type="match status" value="1"/>
</dbReference>
<feature type="signal peptide" evidence="10">
    <location>
        <begin position="1"/>
        <end position="22"/>
    </location>
</feature>
<evidence type="ECO:0000256" key="4">
    <source>
        <dbReference type="ARBA" id="ARBA00022801"/>
    </source>
</evidence>
<dbReference type="VEuPathDB" id="FungiDB:P175DRAFT_0524620"/>
<keyword evidence="7 9" id="KW-0326">Glycosidase</keyword>
<evidence type="ECO:0000256" key="9">
    <source>
        <dbReference type="RuleBase" id="RU000489"/>
    </source>
</evidence>
<name>A0A2T5LVS9_9EURO</name>
<dbReference type="InterPro" id="IPR001223">
    <property type="entry name" value="Glyco_hydro18_cat"/>
</dbReference>
<evidence type="ECO:0000256" key="8">
    <source>
        <dbReference type="ARBA" id="ARBA00023326"/>
    </source>
</evidence>
<gene>
    <name evidence="12" type="ORF">P175DRAFT_0524620</name>
</gene>
<comment type="catalytic activity">
    <reaction evidence="1">
        <text>Random endo-hydrolysis of N-acetyl-beta-D-glucosaminide (1-&gt;4)-beta-linkages in chitin and chitodextrins.</text>
        <dbReference type="EC" id="3.2.1.14"/>
    </reaction>
</comment>
<dbReference type="InterPro" id="IPR011583">
    <property type="entry name" value="Chitinase_II/V-like_cat"/>
</dbReference>
<dbReference type="GO" id="GO:0008843">
    <property type="term" value="F:endochitinase activity"/>
    <property type="evidence" value="ECO:0007669"/>
    <property type="project" value="UniProtKB-EC"/>
</dbReference>
<dbReference type="InterPro" id="IPR001579">
    <property type="entry name" value="Glyco_hydro_18_chit_AS"/>
</dbReference>
<dbReference type="GO" id="GO:0008061">
    <property type="term" value="F:chitin binding"/>
    <property type="evidence" value="ECO:0007669"/>
    <property type="project" value="InterPro"/>
</dbReference>
<keyword evidence="4 9" id="KW-0378">Hydrolase</keyword>
<keyword evidence="8" id="KW-0624">Polysaccharide degradation</keyword>
<dbReference type="Proteomes" id="UP000244073">
    <property type="component" value="Unassembled WGS sequence"/>
</dbReference>
<dbReference type="PANTHER" id="PTHR11177">
    <property type="entry name" value="CHITINASE"/>
    <property type="match status" value="1"/>
</dbReference>
<evidence type="ECO:0000256" key="2">
    <source>
        <dbReference type="ARBA" id="ARBA00008682"/>
    </source>
</evidence>
<evidence type="ECO:0000256" key="10">
    <source>
        <dbReference type="SAM" id="SignalP"/>
    </source>
</evidence>
<comment type="caution">
    <text evidence="12">The sequence shown here is derived from an EMBL/GenBank/DDBJ whole genome shotgun (WGS) entry which is preliminary data.</text>
</comment>
<accession>A0A2T5LVS9</accession>
<evidence type="ECO:0000256" key="5">
    <source>
        <dbReference type="ARBA" id="ARBA00023024"/>
    </source>
</evidence>